<keyword evidence="1" id="KW-0344">Guanine-nucleotide releasing factor</keyword>
<proteinExistence type="predicted"/>
<evidence type="ECO:0000313" key="6">
    <source>
        <dbReference type="EMBL" id="KAK3690133.1"/>
    </source>
</evidence>
<evidence type="ECO:0000256" key="4">
    <source>
        <dbReference type="SAM" id="MobiDB-lite"/>
    </source>
</evidence>
<feature type="compositionally biased region" description="Acidic residues" evidence="4">
    <location>
        <begin position="199"/>
        <end position="210"/>
    </location>
</feature>
<evidence type="ECO:0000313" key="7">
    <source>
        <dbReference type="Proteomes" id="UP001270362"/>
    </source>
</evidence>
<dbReference type="InterPro" id="IPR051553">
    <property type="entry name" value="Ran_GTPase-activating"/>
</dbReference>
<feature type="compositionally biased region" description="Low complexity" evidence="4">
    <location>
        <begin position="56"/>
        <end position="83"/>
    </location>
</feature>
<dbReference type="AlphaFoldDB" id="A0AAE0XCL9"/>
<feature type="non-terminal residue" evidence="6">
    <location>
        <position position="1"/>
    </location>
</feature>
<feature type="domain" description="RCC1-like" evidence="5">
    <location>
        <begin position="103"/>
        <end position="539"/>
    </location>
</feature>
<feature type="compositionally biased region" description="Basic residues" evidence="4">
    <location>
        <begin position="45"/>
        <end position="55"/>
    </location>
</feature>
<dbReference type="GO" id="GO:0005737">
    <property type="term" value="C:cytoplasm"/>
    <property type="evidence" value="ECO:0007669"/>
    <property type="project" value="TreeGrafter"/>
</dbReference>
<feature type="region of interest" description="Disordered" evidence="4">
    <location>
        <begin position="112"/>
        <end position="142"/>
    </location>
</feature>
<feature type="repeat" description="RCC1" evidence="3">
    <location>
        <begin position="418"/>
        <end position="488"/>
    </location>
</feature>
<dbReference type="GO" id="GO:0005085">
    <property type="term" value="F:guanyl-nucleotide exchange factor activity"/>
    <property type="evidence" value="ECO:0007669"/>
    <property type="project" value="TreeGrafter"/>
</dbReference>
<dbReference type="PRINTS" id="PR00633">
    <property type="entry name" value="RCCNDNSATION"/>
</dbReference>
<dbReference type="PROSITE" id="PS50012">
    <property type="entry name" value="RCC1_3"/>
    <property type="match status" value="7"/>
</dbReference>
<protein>
    <submittedName>
        <fullName evidence="6">Regulator of chromosome condensation 1/beta-lactamase-inhibitor protein II</fullName>
    </submittedName>
</protein>
<accession>A0AAE0XCL9</accession>
<reference evidence="6" key="2">
    <citation type="submission" date="2023-06" db="EMBL/GenBank/DDBJ databases">
        <authorList>
            <consortium name="Lawrence Berkeley National Laboratory"/>
            <person name="Haridas S."/>
            <person name="Hensen N."/>
            <person name="Bonometti L."/>
            <person name="Westerberg I."/>
            <person name="Brannstrom I.O."/>
            <person name="Guillou S."/>
            <person name="Cros-Aarteil S."/>
            <person name="Calhoun S."/>
            <person name="Kuo A."/>
            <person name="Mondo S."/>
            <person name="Pangilinan J."/>
            <person name="Riley R."/>
            <person name="Labutti K."/>
            <person name="Andreopoulos B."/>
            <person name="Lipzen A."/>
            <person name="Chen C."/>
            <person name="Yanf M."/>
            <person name="Daum C."/>
            <person name="Ng V."/>
            <person name="Clum A."/>
            <person name="Steindorff A."/>
            <person name="Ohm R."/>
            <person name="Martin F."/>
            <person name="Silar P."/>
            <person name="Natvig D."/>
            <person name="Lalanne C."/>
            <person name="Gautier V."/>
            <person name="Ament-Velasquez S.L."/>
            <person name="Kruys A."/>
            <person name="Hutchinson M.I."/>
            <person name="Powell A.J."/>
            <person name="Barry K."/>
            <person name="Miller A.N."/>
            <person name="Grigoriev I.V."/>
            <person name="Debuchy R."/>
            <person name="Gladieux P."/>
            <person name="Thoren M.H."/>
            <person name="Johannesson H."/>
        </authorList>
    </citation>
    <scope>NUCLEOTIDE SEQUENCE</scope>
    <source>
        <strain evidence="6">CBS 314.62</strain>
    </source>
</reference>
<evidence type="ECO:0000259" key="5">
    <source>
        <dbReference type="Pfam" id="PF25390"/>
    </source>
</evidence>
<evidence type="ECO:0000256" key="3">
    <source>
        <dbReference type="PROSITE-ProRule" id="PRU00235"/>
    </source>
</evidence>
<feature type="repeat" description="RCC1" evidence="3">
    <location>
        <begin position="356"/>
        <end position="416"/>
    </location>
</feature>
<name>A0AAE0XCL9_9PEZI</name>
<feature type="repeat" description="RCC1" evidence="3">
    <location>
        <begin position="249"/>
        <end position="301"/>
    </location>
</feature>
<feature type="repeat" description="RCC1" evidence="3">
    <location>
        <begin position="101"/>
        <end position="170"/>
    </location>
</feature>
<organism evidence="6 7">
    <name type="scientific">Podospora appendiculata</name>
    <dbReference type="NCBI Taxonomy" id="314037"/>
    <lineage>
        <taxon>Eukaryota</taxon>
        <taxon>Fungi</taxon>
        <taxon>Dikarya</taxon>
        <taxon>Ascomycota</taxon>
        <taxon>Pezizomycotina</taxon>
        <taxon>Sordariomycetes</taxon>
        <taxon>Sordariomycetidae</taxon>
        <taxon>Sordariales</taxon>
        <taxon>Podosporaceae</taxon>
        <taxon>Podospora</taxon>
    </lineage>
</organism>
<dbReference type="PROSITE" id="PS00625">
    <property type="entry name" value="RCC1_1"/>
    <property type="match status" value="1"/>
</dbReference>
<reference evidence="6" key="1">
    <citation type="journal article" date="2023" name="Mol. Phylogenet. Evol.">
        <title>Genome-scale phylogeny and comparative genomics of the fungal order Sordariales.</title>
        <authorList>
            <person name="Hensen N."/>
            <person name="Bonometti L."/>
            <person name="Westerberg I."/>
            <person name="Brannstrom I.O."/>
            <person name="Guillou S."/>
            <person name="Cros-Aarteil S."/>
            <person name="Calhoun S."/>
            <person name="Haridas S."/>
            <person name="Kuo A."/>
            <person name="Mondo S."/>
            <person name="Pangilinan J."/>
            <person name="Riley R."/>
            <person name="LaButti K."/>
            <person name="Andreopoulos B."/>
            <person name="Lipzen A."/>
            <person name="Chen C."/>
            <person name="Yan M."/>
            <person name="Daum C."/>
            <person name="Ng V."/>
            <person name="Clum A."/>
            <person name="Steindorff A."/>
            <person name="Ohm R.A."/>
            <person name="Martin F."/>
            <person name="Silar P."/>
            <person name="Natvig D.O."/>
            <person name="Lalanne C."/>
            <person name="Gautier V."/>
            <person name="Ament-Velasquez S.L."/>
            <person name="Kruys A."/>
            <person name="Hutchinson M.I."/>
            <person name="Powell A.J."/>
            <person name="Barry K."/>
            <person name="Miller A.N."/>
            <person name="Grigoriev I.V."/>
            <person name="Debuchy R."/>
            <person name="Gladieux P."/>
            <person name="Hiltunen Thoren M."/>
            <person name="Johannesson H."/>
        </authorList>
    </citation>
    <scope>NUCLEOTIDE SEQUENCE</scope>
    <source>
        <strain evidence="6">CBS 314.62</strain>
    </source>
</reference>
<dbReference type="PROSITE" id="PS00626">
    <property type="entry name" value="RCC1_2"/>
    <property type="match status" value="1"/>
</dbReference>
<feature type="compositionally biased region" description="Low complexity" evidence="4">
    <location>
        <begin position="116"/>
        <end position="127"/>
    </location>
</feature>
<dbReference type="Gene3D" id="2.130.10.30">
    <property type="entry name" value="Regulator of chromosome condensation 1/beta-lactamase-inhibitor protein II"/>
    <property type="match status" value="1"/>
</dbReference>
<dbReference type="PANTHER" id="PTHR45982:SF1">
    <property type="entry name" value="REGULATOR OF CHROMOSOME CONDENSATION"/>
    <property type="match status" value="1"/>
</dbReference>
<gene>
    <name evidence="6" type="ORF">B0T22DRAFT_363702</name>
</gene>
<sequence length="540" mass="57036">TLSGRLLAAQVNVPNAKPRGRGRPRRKEDKNPPAAEQKVSASHLPTKKNPRKRARSPSPAAKPASAKRAAVATARAARPAVPIARRPRRGDVINTAPNVRLTIYAFGDNQNGELGLGPRPAAAAPAGSDEDDDDDEEEFDSDVKVPTKNLVRGAVQVAVGGMHCAALTDENKILTWGVNDVGALGRDTTHEGRLVDADASGDDEQDDEDNVNPKESTPGEVDLGGVPAGTVFTQVAASDNATFALTELGDVYGWGTFRSNDGVNSFLPRIAIQTTPRLIPGLKHIIKLAAGTNHVLALAADLRVYAWGSGAQGQLGRKLPLRRLIEAGLTPARLGIKNIVEIGVGSDHAFAIRSDGQVYAWGLNNFGQTGIPAGAGGDDACIFTCTLAPNLAPNQLGGTVTCVAGGNHHSLCVTREDGECYAWGRYDGGATGVATLRLRDDNEGVVLDERNRPRILSVPKWVGSDGMLGREGLMVAAGAEHSVFVALDGDVWAWGYNSNHQTAVVEDTPNDQVQEPRQIEGVMEGREIVWAGCGGQFTLL</sequence>
<dbReference type="InterPro" id="IPR058923">
    <property type="entry name" value="RCC1-like_dom"/>
</dbReference>
<feature type="region of interest" description="Disordered" evidence="4">
    <location>
        <begin position="189"/>
        <end position="225"/>
    </location>
</feature>
<dbReference type="Pfam" id="PF25390">
    <property type="entry name" value="WD40_RLD"/>
    <property type="match status" value="1"/>
</dbReference>
<dbReference type="InterPro" id="IPR009091">
    <property type="entry name" value="RCC1/BLIP-II"/>
</dbReference>
<dbReference type="InterPro" id="IPR000408">
    <property type="entry name" value="Reg_chr_condens"/>
</dbReference>
<keyword evidence="7" id="KW-1185">Reference proteome</keyword>
<keyword evidence="2" id="KW-0677">Repeat</keyword>
<dbReference type="SUPFAM" id="SSF50985">
    <property type="entry name" value="RCC1/BLIP-II"/>
    <property type="match status" value="1"/>
</dbReference>
<feature type="repeat" description="RCC1" evidence="3">
    <location>
        <begin position="171"/>
        <end position="248"/>
    </location>
</feature>
<feature type="non-terminal residue" evidence="6">
    <location>
        <position position="540"/>
    </location>
</feature>
<evidence type="ECO:0000256" key="1">
    <source>
        <dbReference type="ARBA" id="ARBA00022658"/>
    </source>
</evidence>
<evidence type="ECO:0000256" key="2">
    <source>
        <dbReference type="ARBA" id="ARBA00022737"/>
    </source>
</evidence>
<dbReference type="PANTHER" id="PTHR45982">
    <property type="entry name" value="REGULATOR OF CHROMOSOME CONDENSATION"/>
    <property type="match status" value="1"/>
</dbReference>
<feature type="repeat" description="RCC1" evidence="3">
    <location>
        <begin position="489"/>
        <end position="540"/>
    </location>
</feature>
<comment type="caution">
    <text evidence="6">The sequence shown here is derived from an EMBL/GenBank/DDBJ whole genome shotgun (WGS) entry which is preliminary data.</text>
</comment>
<feature type="region of interest" description="Disordered" evidence="4">
    <location>
        <begin position="1"/>
        <end position="83"/>
    </location>
</feature>
<feature type="repeat" description="RCC1" evidence="3">
    <location>
        <begin position="302"/>
        <end position="355"/>
    </location>
</feature>
<feature type="compositionally biased region" description="Acidic residues" evidence="4">
    <location>
        <begin position="128"/>
        <end position="140"/>
    </location>
</feature>
<dbReference type="EMBL" id="JAULSO010000002">
    <property type="protein sequence ID" value="KAK3690133.1"/>
    <property type="molecule type" value="Genomic_DNA"/>
</dbReference>
<dbReference type="Proteomes" id="UP001270362">
    <property type="component" value="Unassembled WGS sequence"/>
</dbReference>